<evidence type="ECO:0000313" key="3">
    <source>
        <dbReference type="Proteomes" id="UP000176087"/>
    </source>
</evidence>
<keyword evidence="3" id="KW-1185">Reference proteome</keyword>
<feature type="region of interest" description="Disordered" evidence="1">
    <location>
        <begin position="26"/>
        <end position="53"/>
    </location>
</feature>
<gene>
    <name evidence="2" type="ORF">AN215_00205</name>
</gene>
<dbReference type="AlphaFoldDB" id="A0A1E7JVU7"/>
<dbReference type="Proteomes" id="UP000176087">
    <property type="component" value="Unassembled WGS sequence"/>
</dbReference>
<protein>
    <submittedName>
        <fullName evidence="2">Uncharacterized protein</fullName>
    </submittedName>
</protein>
<evidence type="ECO:0000256" key="1">
    <source>
        <dbReference type="SAM" id="MobiDB-lite"/>
    </source>
</evidence>
<sequence>MQAPGWQGLQSARRLVGMPILPFRLRHRTGGEPMTAPTPRTLPSPPWPATTEQMPALPTKHEMFLEVITAQMEGSAHLNSALADRELEGHVDRTRGFVE</sequence>
<name>A0A1E7JVU7_9ACTN</name>
<dbReference type="EMBL" id="LJGT01000033">
    <property type="protein sequence ID" value="OEU94790.1"/>
    <property type="molecule type" value="Genomic_DNA"/>
</dbReference>
<organism evidence="2 3">
    <name type="scientific">Streptomyces abyssalis</name>
    <dbReference type="NCBI Taxonomy" id="933944"/>
    <lineage>
        <taxon>Bacteria</taxon>
        <taxon>Bacillati</taxon>
        <taxon>Actinomycetota</taxon>
        <taxon>Actinomycetes</taxon>
        <taxon>Kitasatosporales</taxon>
        <taxon>Streptomycetaceae</taxon>
        <taxon>Streptomyces</taxon>
    </lineage>
</organism>
<proteinExistence type="predicted"/>
<reference evidence="2 3" key="1">
    <citation type="journal article" date="2016" name="Front. Microbiol.">
        <title>Comparative Genomics Analysis of Streptomyces Species Reveals Their Adaptation to the Marine Environment and Their Diversity at the Genomic Level.</title>
        <authorList>
            <person name="Tian X."/>
            <person name="Zhang Z."/>
            <person name="Yang T."/>
            <person name="Chen M."/>
            <person name="Li J."/>
            <person name="Chen F."/>
            <person name="Yang J."/>
            <person name="Li W."/>
            <person name="Zhang B."/>
            <person name="Zhang Z."/>
            <person name="Wu J."/>
            <person name="Zhang C."/>
            <person name="Long L."/>
            <person name="Xiao J."/>
        </authorList>
    </citation>
    <scope>NUCLEOTIDE SEQUENCE [LARGE SCALE GENOMIC DNA]</scope>
    <source>
        <strain evidence="2 3">SCSIO 10390</strain>
    </source>
</reference>
<accession>A0A1E7JVU7</accession>
<evidence type="ECO:0000313" key="2">
    <source>
        <dbReference type="EMBL" id="OEU94790.1"/>
    </source>
</evidence>
<comment type="caution">
    <text evidence="2">The sequence shown here is derived from an EMBL/GenBank/DDBJ whole genome shotgun (WGS) entry which is preliminary data.</text>
</comment>